<dbReference type="SUPFAM" id="SSF101912">
    <property type="entry name" value="Sema domain"/>
    <property type="match status" value="1"/>
</dbReference>
<dbReference type="InterPro" id="IPR015943">
    <property type="entry name" value="WD40/YVTN_repeat-like_dom_sf"/>
</dbReference>
<dbReference type="EMBL" id="JASPKZ010008289">
    <property type="protein sequence ID" value="KAJ9580517.1"/>
    <property type="molecule type" value="Genomic_DNA"/>
</dbReference>
<keyword evidence="2" id="KW-1185">Reference proteome</keyword>
<gene>
    <name evidence="1" type="ORF">L9F63_024306</name>
</gene>
<dbReference type="Proteomes" id="UP001233999">
    <property type="component" value="Unassembled WGS sequence"/>
</dbReference>
<accession>A0AAD7ZI58</accession>
<dbReference type="AlphaFoldDB" id="A0AAD7ZI58"/>
<sequence>ETGNILNFCEVGLKISGGAPINSQAAIHFPNTSLASVSMATTERHTVAFLGTSDGKLKKGVCSIVRSVSVTICINLSPLPRYSPACLLHYGRLLTLTFRRILFNNC</sequence>
<feature type="non-terminal residue" evidence="1">
    <location>
        <position position="1"/>
    </location>
</feature>
<feature type="non-terminal residue" evidence="1">
    <location>
        <position position="106"/>
    </location>
</feature>
<reference evidence="1" key="1">
    <citation type="journal article" date="2023" name="IScience">
        <title>Live-bearing cockroach genome reveals convergent evolutionary mechanisms linked to viviparity in insects and beyond.</title>
        <authorList>
            <person name="Fouks B."/>
            <person name="Harrison M.C."/>
            <person name="Mikhailova A.A."/>
            <person name="Marchal E."/>
            <person name="English S."/>
            <person name="Carruthers M."/>
            <person name="Jennings E.C."/>
            <person name="Chiamaka E.L."/>
            <person name="Frigard R.A."/>
            <person name="Pippel M."/>
            <person name="Attardo G.M."/>
            <person name="Benoit J.B."/>
            <person name="Bornberg-Bauer E."/>
            <person name="Tobe S.S."/>
        </authorList>
    </citation>
    <scope>NUCLEOTIDE SEQUENCE</scope>
    <source>
        <strain evidence="1">Stay&amp;Tobe</strain>
    </source>
</reference>
<dbReference type="Gene3D" id="2.130.10.10">
    <property type="entry name" value="YVTN repeat-like/Quinoprotein amine dehydrogenase"/>
    <property type="match status" value="1"/>
</dbReference>
<comment type="caution">
    <text evidence="1">The sequence shown here is derived from an EMBL/GenBank/DDBJ whole genome shotgun (WGS) entry which is preliminary data.</text>
</comment>
<protein>
    <submittedName>
        <fullName evidence="1">Uncharacterized protein</fullName>
    </submittedName>
</protein>
<evidence type="ECO:0000313" key="2">
    <source>
        <dbReference type="Proteomes" id="UP001233999"/>
    </source>
</evidence>
<dbReference type="InterPro" id="IPR036352">
    <property type="entry name" value="Semap_dom_sf"/>
</dbReference>
<evidence type="ECO:0000313" key="1">
    <source>
        <dbReference type="EMBL" id="KAJ9580517.1"/>
    </source>
</evidence>
<reference evidence="1" key="2">
    <citation type="submission" date="2023-05" db="EMBL/GenBank/DDBJ databases">
        <authorList>
            <person name="Fouks B."/>
        </authorList>
    </citation>
    <scope>NUCLEOTIDE SEQUENCE</scope>
    <source>
        <strain evidence="1">Stay&amp;Tobe</strain>
        <tissue evidence="1">Testes</tissue>
    </source>
</reference>
<name>A0AAD7ZI58_DIPPU</name>
<proteinExistence type="predicted"/>
<organism evidence="1 2">
    <name type="scientific">Diploptera punctata</name>
    <name type="common">Pacific beetle cockroach</name>
    <dbReference type="NCBI Taxonomy" id="6984"/>
    <lineage>
        <taxon>Eukaryota</taxon>
        <taxon>Metazoa</taxon>
        <taxon>Ecdysozoa</taxon>
        <taxon>Arthropoda</taxon>
        <taxon>Hexapoda</taxon>
        <taxon>Insecta</taxon>
        <taxon>Pterygota</taxon>
        <taxon>Neoptera</taxon>
        <taxon>Polyneoptera</taxon>
        <taxon>Dictyoptera</taxon>
        <taxon>Blattodea</taxon>
        <taxon>Blaberoidea</taxon>
        <taxon>Blaberidae</taxon>
        <taxon>Diplopterinae</taxon>
        <taxon>Diploptera</taxon>
    </lineage>
</organism>